<protein>
    <submittedName>
        <fullName evidence="2">Uncharacterized protein</fullName>
    </submittedName>
</protein>
<gene>
    <name evidence="2" type="ORF">WJX74_003746</name>
</gene>
<reference evidence="2 3" key="1">
    <citation type="journal article" date="2024" name="Nat. Commun.">
        <title>Phylogenomics reveals the evolutionary origins of lichenization in chlorophyte algae.</title>
        <authorList>
            <person name="Puginier C."/>
            <person name="Libourel C."/>
            <person name="Otte J."/>
            <person name="Skaloud P."/>
            <person name="Haon M."/>
            <person name="Grisel S."/>
            <person name="Petersen M."/>
            <person name="Berrin J.G."/>
            <person name="Delaux P.M."/>
            <person name="Dal Grande F."/>
            <person name="Keller J."/>
        </authorList>
    </citation>
    <scope>NUCLEOTIDE SEQUENCE [LARGE SCALE GENOMIC DNA]</scope>
    <source>
        <strain evidence="2 3">SAG 2145</strain>
    </source>
</reference>
<sequence length="633" mass="66386">MPRVRTRKQPCDCDRCVDEPLEELFPFDPALTRSLVVLVTGALISRTGCDASEHQQQHLDRVVRDGSSGKVYFSNNQGLQQNINTLLLPTEVAIATVSRDKPSKVPSVANAARLHISVGGISNDVDINAALPEVPGIAEALGLTGRVTKDSGSLDHAVIHLSAADDRSSHAWEDSLANVADRLSSRDATHSQQGHGPGPASGPASEAAGCATPTNSISTQQPVSETMRASVDGLQPQVATHSQQGHGRGAEGSPASRLASNAASLATSTSSIRPQQPASAAMQDLGEGPLETSSHSPQGDEPSADRYSALRPAPTPASRPASCASPVSTQQPASAAMQASSGDYSTQTATPHPQADVPAHVSSGSRSAAYANPADSHGFRGLASSSLPLPFESSPRRSAIPGLQVDERKADSSPAPRSALHALPASHLSAQQPASFTLRASTDQPHPLDQQVQEDPTADWVPSHAVADGASSRSSHLLGDEHPVHLSTAQQHMTLAAQHGALVWVDGLLGALDNYPAVSKHLLISLVIRSGHNQLVPGPPVLAVDAAEGRDKLWMSKMRPTQSFQIVDGREVDVGDLQPARFIQCLPHVVRCDHLRDFSSDEWGSTGGLGAIHARHLLPEIAFRLGLAPKYGA</sequence>
<feature type="compositionally biased region" description="Polar residues" evidence="1">
    <location>
        <begin position="342"/>
        <end position="351"/>
    </location>
</feature>
<evidence type="ECO:0000313" key="3">
    <source>
        <dbReference type="Proteomes" id="UP001438707"/>
    </source>
</evidence>
<dbReference type="AlphaFoldDB" id="A0AAW1S765"/>
<accession>A0AAW1S765</accession>
<feature type="region of interest" description="Disordered" evidence="1">
    <location>
        <begin position="183"/>
        <end position="372"/>
    </location>
</feature>
<dbReference type="Proteomes" id="UP001438707">
    <property type="component" value="Unassembled WGS sequence"/>
</dbReference>
<keyword evidence="3" id="KW-1185">Reference proteome</keyword>
<organism evidence="2 3">
    <name type="scientific">Apatococcus lobatus</name>
    <dbReference type="NCBI Taxonomy" id="904363"/>
    <lineage>
        <taxon>Eukaryota</taxon>
        <taxon>Viridiplantae</taxon>
        <taxon>Chlorophyta</taxon>
        <taxon>core chlorophytes</taxon>
        <taxon>Trebouxiophyceae</taxon>
        <taxon>Chlorellales</taxon>
        <taxon>Chlorellaceae</taxon>
        <taxon>Apatococcus</taxon>
    </lineage>
</organism>
<feature type="compositionally biased region" description="Low complexity" evidence="1">
    <location>
        <begin position="309"/>
        <end position="341"/>
    </location>
</feature>
<feature type="region of interest" description="Disordered" evidence="1">
    <location>
        <begin position="390"/>
        <end position="418"/>
    </location>
</feature>
<dbReference type="EMBL" id="JALJOS010000003">
    <property type="protein sequence ID" value="KAK9841316.1"/>
    <property type="molecule type" value="Genomic_DNA"/>
</dbReference>
<dbReference type="PANTHER" id="PTHR35506">
    <property type="entry name" value="OS02G0135600 PROTEIN"/>
    <property type="match status" value="1"/>
</dbReference>
<feature type="compositionally biased region" description="Low complexity" evidence="1">
    <location>
        <begin position="201"/>
        <end position="211"/>
    </location>
</feature>
<name>A0AAW1S765_9CHLO</name>
<evidence type="ECO:0000256" key="1">
    <source>
        <dbReference type="SAM" id="MobiDB-lite"/>
    </source>
</evidence>
<feature type="compositionally biased region" description="Low complexity" evidence="1">
    <location>
        <begin position="253"/>
        <end position="271"/>
    </location>
</feature>
<feature type="compositionally biased region" description="Polar residues" evidence="1">
    <location>
        <begin position="212"/>
        <end position="224"/>
    </location>
</feature>
<comment type="caution">
    <text evidence="2">The sequence shown here is derived from an EMBL/GenBank/DDBJ whole genome shotgun (WGS) entry which is preliminary data.</text>
</comment>
<proteinExistence type="predicted"/>
<evidence type="ECO:0000313" key="2">
    <source>
        <dbReference type="EMBL" id="KAK9841316.1"/>
    </source>
</evidence>
<dbReference type="PANTHER" id="PTHR35506:SF1">
    <property type="entry name" value="OS02G0135600 PROTEIN"/>
    <property type="match status" value="1"/>
</dbReference>